<dbReference type="Gene3D" id="2.60.120.260">
    <property type="entry name" value="Galactose-binding domain-like"/>
    <property type="match status" value="1"/>
</dbReference>
<organism evidence="2 3">
    <name type="scientific">Salinimonas iocasae</name>
    <dbReference type="NCBI Taxonomy" id="2572577"/>
    <lineage>
        <taxon>Bacteria</taxon>
        <taxon>Pseudomonadati</taxon>
        <taxon>Pseudomonadota</taxon>
        <taxon>Gammaproteobacteria</taxon>
        <taxon>Alteromonadales</taxon>
        <taxon>Alteromonadaceae</taxon>
        <taxon>Alteromonas/Salinimonas group</taxon>
        <taxon>Salinimonas</taxon>
    </lineage>
</organism>
<reference evidence="2 3" key="1">
    <citation type="submission" date="2019-04" db="EMBL/GenBank/DDBJ databases">
        <title>Salinimonas iocasae sp. nov., a halophilic bacterium isolated from the outer tube casing of tubeworms in Okinawa Trough.</title>
        <authorList>
            <person name="Zhang H."/>
            <person name="Wang H."/>
            <person name="Li C."/>
        </authorList>
    </citation>
    <scope>NUCLEOTIDE SEQUENCE [LARGE SCALE GENOMIC DNA]</scope>
    <source>
        <strain evidence="2 3">KX18D6</strain>
    </source>
</reference>
<dbReference type="RefSeq" id="WP_139756319.1">
    <property type="nucleotide sequence ID" value="NZ_CP039852.1"/>
</dbReference>
<name>A0A5B7YDF4_9ALTE</name>
<dbReference type="AlphaFoldDB" id="A0A5B7YDF4"/>
<gene>
    <name evidence="2" type="ORF">FBQ74_08755</name>
</gene>
<accession>A0A5B7YDF4</accession>
<dbReference type="Proteomes" id="UP000304912">
    <property type="component" value="Chromosome"/>
</dbReference>
<protein>
    <recommendedName>
        <fullName evidence="4">PEP-CTERM sorting domain-containing protein</fullName>
    </recommendedName>
</protein>
<evidence type="ECO:0000313" key="2">
    <source>
        <dbReference type="EMBL" id="QCZ93575.1"/>
    </source>
</evidence>
<dbReference type="KEGG" id="salk:FBQ74_08755"/>
<keyword evidence="3" id="KW-1185">Reference proteome</keyword>
<feature type="chain" id="PRO_5023094533" description="PEP-CTERM sorting domain-containing protein" evidence="1">
    <location>
        <begin position="22"/>
        <end position="221"/>
    </location>
</feature>
<dbReference type="OrthoDB" id="6332663at2"/>
<evidence type="ECO:0000313" key="3">
    <source>
        <dbReference type="Proteomes" id="UP000304912"/>
    </source>
</evidence>
<keyword evidence="1" id="KW-0732">Signal</keyword>
<evidence type="ECO:0008006" key="4">
    <source>
        <dbReference type="Google" id="ProtNLM"/>
    </source>
</evidence>
<evidence type="ECO:0000256" key="1">
    <source>
        <dbReference type="SAM" id="SignalP"/>
    </source>
</evidence>
<proteinExistence type="predicted"/>
<feature type="signal peptide" evidence="1">
    <location>
        <begin position="1"/>
        <end position="21"/>
    </location>
</feature>
<sequence>MKLCNAAGLLALAAVWQPAHASLLTNGNFETCDLSGWSTDSDGSAGNSSDFTIISGGDTCSARIYIDQDETFANTLYQQIDTATLGSEPLTLSYDFTVDSTTQGQLPFTADYFTIGFGDGSGLLYNADADIGSLFNQPDIDGPMAYQGELTLSEEFKAWDILTFEIQLISNFDASPAWLTVNSFSLDIANEQVSVSSPATFPLLLCVFGLIRRRTTNKLEC</sequence>
<dbReference type="EMBL" id="CP039852">
    <property type="protein sequence ID" value="QCZ93575.1"/>
    <property type="molecule type" value="Genomic_DNA"/>
</dbReference>